<dbReference type="EMBL" id="MLAK01000811">
    <property type="protein sequence ID" value="OHT03956.1"/>
    <property type="molecule type" value="Genomic_DNA"/>
</dbReference>
<accession>A0A1J4K2I2</accession>
<dbReference type="GeneID" id="94841021"/>
<keyword evidence="2" id="KW-0812">Transmembrane</keyword>
<dbReference type="Proteomes" id="UP000179807">
    <property type="component" value="Unassembled WGS sequence"/>
</dbReference>
<keyword evidence="4" id="KW-1185">Reference proteome</keyword>
<keyword evidence="2" id="KW-0472">Membrane</keyword>
<name>A0A1J4K2I2_9EUKA</name>
<comment type="caution">
    <text evidence="3">The sequence shown here is derived from an EMBL/GenBank/DDBJ whole genome shotgun (WGS) entry which is preliminary data.</text>
</comment>
<evidence type="ECO:0000256" key="2">
    <source>
        <dbReference type="SAM" id="Phobius"/>
    </source>
</evidence>
<dbReference type="InterPro" id="IPR009030">
    <property type="entry name" value="Growth_fac_rcpt_cys_sf"/>
</dbReference>
<evidence type="ECO:0000256" key="1">
    <source>
        <dbReference type="SAM" id="MobiDB-lite"/>
    </source>
</evidence>
<dbReference type="SUPFAM" id="SSF57184">
    <property type="entry name" value="Growth factor receptor domain"/>
    <property type="match status" value="1"/>
</dbReference>
<feature type="transmembrane region" description="Helical" evidence="2">
    <location>
        <begin position="767"/>
        <end position="791"/>
    </location>
</feature>
<dbReference type="AlphaFoldDB" id="A0A1J4K2I2"/>
<dbReference type="Pfam" id="PF18889">
    <property type="entry name" value="Beta_helix_3"/>
    <property type="match status" value="3"/>
</dbReference>
<dbReference type="VEuPathDB" id="TrichDB:TRFO_28681"/>
<reference evidence="3" key="1">
    <citation type="submission" date="2016-10" db="EMBL/GenBank/DDBJ databases">
        <authorList>
            <person name="Benchimol M."/>
            <person name="Almeida L.G."/>
            <person name="Vasconcelos A.T."/>
            <person name="Perreira-Neves A."/>
            <person name="Rosa I.A."/>
            <person name="Tasca T."/>
            <person name="Bogo M.R."/>
            <person name="de Souza W."/>
        </authorList>
    </citation>
    <scope>NUCLEOTIDE SEQUENCE [LARGE SCALE GENOMIC DNA]</scope>
    <source>
        <strain evidence="3">K</strain>
    </source>
</reference>
<dbReference type="RefSeq" id="XP_068357092.1">
    <property type="nucleotide sequence ID" value="XM_068506317.1"/>
</dbReference>
<evidence type="ECO:0000313" key="4">
    <source>
        <dbReference type="Proteomes" id="UP000179807"/>
    </source>
</evidence>
<protein>
    <submittedName>
        <fullName evidence="3">Uncharacterized protein</fullName>
    </submittedName>
</protein>
<organism evidence="3 4">
    <name type="scientific">Tritrichomonas foetus</name>
    <dbReference type="NCBI Taxonomy" id="1144522"/>
    <lineage>
        <taxon>Eukaryota</taxon>
        <taxon>Metamonada</taxon>
        <taxon>Parabasalia</taxon>
        <taxon>Tritrichomonadida</taxon>
        <taxon>Tritrichomonadidae</taxon>
        <taxon>Tritrichomonas</taxon>
    </lineage>
</organism>
<proteinExistence type="predicted"/>
<gene>
    <name evidence="3" type="ORF">TRFO_28681</name>
</gene>
<evidence type="ECO:0000313" key="3">
    <source>
        <dbReference type="EMBL" id="OHT03956.1"/>
    </source>
</evidence>
<feature type="region of interest" description="Disordered" evidence="1">
    <location>
        <begin position="409"/>
        <end position="429"/>
    </location>
</feature>
<sequence>MFSIFLALGFSVDYYCSIALSSVIVESNTKLLCNSSEITINRGSTIYVVGESSSNTITSINSDISAILLNTKITSSKSTFEINGGNVEISVIGESSLESTNDAGILCHNDAIITFTGEKNNKLSITSSLYAGIGGGESSTKCKAININGKATLISNGGYYGAGIGGGWGNVENTSNVGEINIYDGNIVATSLSSAGIGGGDGKSSHSSSVDIINIYGGIIKTTGGDWGAGIGGGYGFKDNSSHVQSIYISGGEIAATGGRNAAGIGAGAGLSHNSGNVDLLTLTANKQTQSQSVCLKITAIGGLRANGIGNGSGGKVSKIDEIGATSSCSYQTCTFESESNSCVSPWNCDVLNCLLCPSSTSICTACEDGYTLENGVCKLSIVPTITQTTLTASASSISQSVTLTQTTSHSTTQPLTQTHTITGTQEPTIYPTPQPGEYSAIIYCPSISDNMCLNISTHWDDYKKELIQKLETQLNLASTNQKYSYQHAIQSVKSINLIKSVNGEVDSALKEVKKDSNIIILQYGSVSSVSQAYNLTSIGKNEVEIICLTDLAKIVLRGGDLSNISVLTCIFSSHFSFVNEETVILNKLVLLSSSFIGNNHLNAIDVWADKESAPSCNLLSGAISNLMVYLPNKVPEIYIEYKVDSILVATPMSVKGLSTIIRDSSNDVVSTRIATNHTGVICNSSKLTLALDPTTETVNYITEIDFVPKNGQVSVVFDGDNWDNCNFTNDIVIVSDQTDDIQINDSKQHNIKIVGREDKKKLSGGAIAGIVIAVIVICALVSFLIVYFVCIKKKKETKEEGNEKNTGYKLLNSNENI</sequence>
<keyword evidence="2" id="KW-1133">Transmembrane helix</keyword>